<dbReference type="SUPFAM" id="SSF47473">
    <property type="entry name" value="EF-hand"/>
    <property type="match status" value="1"/>
</dbReference>
<dbReference type="AlphaFoldDB" id="A0A8H3ISE6"/>
<dbReference type="GO" id="GO:0005509">
    <property type="term" value="F:calcium ion binding"/>
    <property type="evidence" value="ECO:0007669"/>
    <property type="project" value="InterPro"/>
</dbReference>
<dbReference type="OrthoDB" id="544685at2759"/>
<protein>
    <recommendedName>
        <fullName evidence="4">EF-hand domain-containing protein</fullName>
    </recommendedName>
</protein>
<dbReference type="GO" id="GO:0016020">
    <property type="term" value="C:membrane"/>
    <property type="evidence" value="ECO:0007669"/>
    <property type="project" value="InterPro"/>
</dbReference>
<evidence type="ECO:0000256" key="3">
    <source>
        <dbReference type="SAM" id="Phobius"/>
    </source>
</evidence>
<dbReference type="InterPro" id="IPR002048">
    <property type="entry name" value="EF_hand_dom"/>
</dbReference>
<evidence type="ECO:0000256" key="1">
    <source>
        <dbReference type="ARBA" id="ARBA00022837"/>
    </source>
</evidence>
<feature type="domain" description="EF-hand" evidence="4">
    <location>
        <begin position="372"/>
        <end position="407"/>
    </location>
</feature>
<dbReference type="EMBL" id="CAJPDQ010000039">
    <property type="protein sequence ID" value="CAF9931555.1"/>
    <property type="molecule type" value="Genomic_DNA"/>
</dbReference>
<evidence type="ECO:0000313" key="5">
    <source>
        <dbReference type="EMBL" id="CAF9931555.1"/>
    </source>
</evidence>
<keyword evidence="3" id="KW-1133">Transmembrane helix</keyword>
<feature type="transmembrane region" description="Helical" evidence="3">
    <location>
        <begin position="458"/>
        <end position="483"/>
    </location>
</feature>
<dbReference type="PROSITE" id="PS00018">
    <property type="entry name" value="EF_HAND_1"/>
    <property type="match status" value="1"/>
</dbReference>
<name>A0A8H3ISE6_9LECA</name>
<accession>A0A8H3ISE6</accession>
<gene>
    <name evidence="5" type="ORF">GOMPHAMPRED_005939</name>
</gene>
<feature type="transmembrane region" description="Helical" evidence="3">
    <location>
        <begin position="129"/>
        <end position="154"/>
    </location>
</feature>
<sequence>MATGRRRSSNGSQDSLPMYKTQNLGLAGDYINVEAPVMNDIKQEPEYASTRASSHYHPPPYPPPGFNSTEETPSAWQRHGGKIKAVFGLALMIGVGVGLGVPIIKLRPGEDWTEEETPDQSQQQLDYHLYLWLFISWANLVFWVFIAMIFPYVFKFMASFLNPGQAKYWHILRMLRSGIVFVGGSIGCYVAFCILIMNNEDLIMNAKKEKGDTEVEKLLIKLLTKSTTVPSKMPWQRIANDLLTTLMLWAVCFFTEKLLITFIAVHYHYRAGGKRIEAQKKMRKALTTLYDASLELFEQGHEQFMDEDQLVGASFSQKLHFFKGKKSMYIVDKALEDPRTSAALAKRIWLSLVPEGRDVLTTDDVVEVIKSNRRQEAEECFAAIDVNHNGDLTLNEMVLTVMEMGRSRRAIYQGMQDIDRALQTLNWILLIVLTGVMGFFILLRYVKSMKGLKDALGISLIGLSFGFGRGIFEFLSGSIFIFLKHAYDVGDRIEVYNVASTTRTSVVVERISILYTVFRRIDNGKELQMGNDRLAMKRIENVTRSGVNREEISIFVDFNTTFQDLEALKWELTRFVRAKENTRDYQPNIEVRLNSIFEMNKLELVVSFTHKSNWANEELRAARSSKFKCALLSVIRNMPLAKPGGLGGNPAFTDGFEKEKEDVAYNSFTLVPIATDLSTEERNAEKAATGAEINSWVGYGATGLRRRNDNFNAAGVLYG</sequence>
<evidence type="ECO:0000259" key="4">
    <source>
        <dbReference type="PROSITE" id="PS50222"/>
    </source>
</evidence>
<keyword evidence="6" id="KW-1185">Reference proteome</keyword>
<proteinExistence type="predicted"/>
<reference evidence="5" key="1">
    <citation type="submission" date="2021-03" db="EMBL/GenBank/DDBJ databases">
        <authorList>
            <person name="Tagirdzhanova G."/>
        </authorList>
    </citation>
    <scope>NUCLEOTIDE SEQUENCE</scope>
</reference>
<dbReference type="Pfam" id="PF25886">
    <property type="entry name" value="Msy1"/>
    <property type="match status" value="1"/>
</dbReference>
<dbReference type="PROSITE" id="PS50222">
    <property type="entry name" value="EF_HAND_2"/>
    <property type="match status" value="1"/>
</dbReference>
<feature type="transmembrane region" description="Helical" evidence="3">
    <location>
        <begin position="242"/>
        <end position="265"/>
    </location>
</feature>
<feature type="transmembrane region" description="Helical" evidence="3">
    <location>
        <begin position="85"/>
        <end position="104"/>
    </location>
</feature>
<dbReference type="GO" id="GO:0006874">
    <property type="term" value="P:intracellular calcium ion homeostasis"/>
    <property type="evidence" value="ECO:0007669"/>
    <property type="project" value="TreeGrafter"/>
</dbReference>
<feature type="region of interest" description="Disordered" evidence="2">
    <location>
        <begin position="48"/>
        <end position="74"/>
    </location>
</feature>
<evidence type="ECO:0000313" key="6">
    <source>
        <dbReference type="Proteomes" id="UP000664169"/>
    </source>
</evidence>
<feature type="transmembrane region" description="Helical" evidence="3">
    <location>
        <begin position="425"/>
        <end position="446"/>
    </location>
</feature>
<keyword evidence="3" id="KW-0472">Membrane</keyword>
<dbReference type="Pfam" id="PF00924">
    <property type="entry name" value="MS_channel_2nd"/>
    <property type="match status" value="1"/>
</dbReference>
<comment type="caution">
    <text evidence="5">The sequence shown here is derived from an EMBL/GenBank/DDBJ whole genome shotgun (WGS) entry which is preliminary data.</text>
</comment>
<dbReference type="GO" id="GO:0005262">
    <property type="term" value="F:calcium channel activity"/>
    <property type="evidence" value="ECO:0007669"/>
    <property type="project" value="TreeGrafter"/>
</dbReference>
<feature type="transmembrane region" description="Helical" evidence="3">
    <location>
        <begin position="175"/>
        <end position="197"/>
    </location>
</feature>
<dbReference type="InterPro" id="IPR006685">
    <property type="entry name" value="MscS_channel_2nd"/>
</dbReference>
<dbReference type="InterPro" id="IPR058650">
    <property type="entry name" value="Msy1/2-like"/>
</dbReference>
<dbReference type="InterPro" id="IPR011992">
    <property type="entry name" value="EF-hand-dom_pair"/>
</dbReference>
<dbReference type="InterPro" id="IPR018247">
    <property type="entry name" value="EF_Hand_1_Ca_BS"/>
</dbReference>
<organism evidence="5 6">
    <name type="scientific">Gomphillus americanus</name>
    <dbReference type="NCBI Taxonomy" id="1940652"/>
    <lineage>
        <taxon>Eukaryota</taxon>
        <taxon>Fungi</taxon>
        <taxon>Dikarya</taxon>
        <taxon>Ascomycota</taxon>
        <taxon>Pezizomycotina</taxon>
        <taxon>Lecanoromycetes</taxon>
        <taxon>OSLEUM clade</taxon>
        <taxon>Ostropomycetidae</taxon>
        <taxon>Ostropales</taxon>
        <taxon>Graphidaceae</taxon>
        <taxon>Gomphilloideae</taxon>
        <taxon>Gomphillus</taxon>
    </lineage>
</organism>
<keyword evidence="3" id="KW-0812">Transmembrane</keyword>
<evidence type="ECO:0000256" key="2">
    <source>
        <dbReference type="SAM" id="MobiDB-lite"/>
    </source>
</evidence>
<keyword evidence="1" id="KW-0106">Calcium</keyword>
<dbReference type="PANTHER" id="PTHR31323">
    <property type="entry name" value="MECHANOSENSITIVE ION CHANNEL PROTEIN MSY2"/>
    <property type="match status" value="1"/>
</dbReference>
<dbReference type="Proteomes" id="UP000664169">
    <property type="component" value="Unassembled WGS sequence"/>
</dbReference>
<dbReference type="PANTHER" id="PTHR31323:SF14">
    <property type="entry name" value="MECHANOSENSITIVE ION CHANNEL PROTEIN MSY2"/>
    <property type="match status" value="1"/>
</dbReference>